<dbReference type="EMBL" id="CAJNOW010001435">
    <property type="protein sequence ID" value="CAF1318087.1"/>
    <property type="molecule type" value="Genomic_DNA"/>
</dbReference>
<feature type="transmembrane region" description="Helical" evidence="2">
    <location>
        <begin position="103"/>
        <end position="129"/>
    </location>
</feature>
<feature type="transmembrane region" description="Helical" evidence="2">
    <location>
        <begin position="12"/>
        <end position="32"/>
    </location>
</feature>
<keyword evidence="2" id="KW-0472">Membrane</keyword>
<proteinExistence type="predicted"/>
<dbReference type="EMBL" id="CAJNRF010008071">
    <property type="protein sequence ID" value="CAF2097224.1"/>
    <property type="molecule type" value="Genomic_DNA"/>
</dbReference>
<keyword evidence="8" id="KW-1185">Reference proteome</keyword>
<dbReference type="Proteomes" id="UP000663856">
    <property type="component" value="Unassembled WGS sequence"/>
</dbReference>
<dbReference type="Proteomes" id="UP000663866">
    <property type="component" value="Unassembled WGS sequence"/>
</dbReference>
<evidence type="ECO:0000313" key="8">
    <source>
        <dbReference type="Proteomes" id="UP000663866"/>
    </source>
</evidence>
<dbReference type="EMBL" id="CAJOBG010003764">
    <property type="protein sequence ID" value="CAF4079725.1"/>
    <property type="molecule type" value="Genomic_DNA"/>
</dbReference>
<reference evidence="3" key="1">
    <citation type="submission" date="2021-02" db="EMBL/GenBank/DDBJ databases">
        <authorList>
            <person name="Nowell W R."/>
        </authorList>
    </citation>
    <scope>NUCLEOTIDE SEQUENCE</scope>
</reference>
<comment type="caution">
    <text evidence="3">The sequence shown here is derived from an EMBL/GenBank/DDBJ whole genome shotgun (WGS) entry which is preliminary data.</text>
</comment>
<evidence type="ECO:0000313" key="4">
    <source>
        <dbReference type="EMBL" id="CAF2097224.1"/>
    </source>
</evidence>
<feature type="region of interest" description="Disordered" evidence="1">
    <location>
        <begin position="142"/>
        <end position="227"/>
    </location>
</feature>
<evidence type="ECO:0000313" key="6">
    <source>
        <dbReference type="EMBL" id="CAF4353676.1"/>
    </source>
</evidence>
<evidence type="ECO:0000256" key="1">
    <source>
        <dbReference type="SAM" id="MobiDB-lite"/>
    </source>
</evidence>
<keyword evidence="2" id="KW-1133">Transmembrane helix</keyword>
<evidence type="ECO:0000313" key="3">
    <source>
        <dbReference type="EMBL" id="CAF1318087.1"/>
    </source>
</evidence>
<organism evidence="3 7">
    <name type="scientific">Rotaria magnacalcarata</name>
    <dbReference type="NCBI Taxonomy" id="392030"/>
    <lineage>
        <taxon>Eukaryota</taxon>
        <taxon>Metazoa</taxon>
        <taxon>Spiralia</taxon>
        <taxon>Gnathifera</taxon>
        <taxon>Rotifera</taxon>
        <taxon>Eurotatoria</taxon>
        <taxon>Bdelloidea</taxon>
        <taxon>Philodinida</taxon>
        <taxon>Philodinidae</taxon>
        <taxon>Rotaria</taxon>
    </lineage>
</organism>
<dbReference type="Proteomes" id="UP000663834">
    <property type="component" value="Unassembled WGS sequence"/>
</dbReference>
<keyword evidence="2" id="KW-0812">Transmembrane</keyword>
<evidence type="ECO:0008006" key="9">
    <source>
        <dbReference type="Google" id="ProtNLM"/>
    </source>
</evidence>
<feature type="compositionally biased region" description="Polar residues" evidence="1">
    <location>
        <begin position="183"/>
        <end position="220"/>
    </location>
</feature>
<accession>A0A815F2U5</accession>
<dbReference type="Proteomes" id="UP000681720">
    <property type="component" value="Unassembled WGS sequence"/>
</dbReference>
<evidence type="ECO:0000313" key="7">
    <source>
        <dbReference type="Proteomes" id="UP000663834"/>
    </source>
</evidence>
<protein>
    <recommendedName>
        <fullName evidence="9">Transmembrane protein</fullName>
    </recommendedName>
</protein>
<dbReference type="EMBL" id="CAJOBJ010046630">
    <property type="protein sequence ID" value="CAF4353676.1"/>
    <property type="molecule type" value="Genomic_DNA"/>
</dbReference>
<gene>
    <name evidence="6" type="ORF">GIL414_LOCUS28081</name>
    <name evidence="3" type="ORF">KQP761_LOCUS5604</name>
    <name evidence="5" type="ORF">OVN521_LOCUS19696</name>
    <name evidence="4" type="ORF">WKI299_LOCUS19407</name>
</gene>
<dbReference type="AlphaFoldDB" id="A0A815F2U5"/>
<evidence type="ECO:0000256" key="2">
    <source>
        <dbReference type="SAM" id="Phobius"/>
    </source>
</evidence>
<sequence>MVSSGTLNVTRAATYNYLVSIVKLPIVSGIIFTKGSVMNIFIVDGSTSDAAAVLAMGAITTTTTGQNALNGLTASSFRVDDVVYTSPSSNSSSSSSGGNNAGLIAGITVGVIAGVALIAGGVLLTITIFTVAPGQPLINNGPGDVTSPLTQPETTNGNTANPSTSNTAPNSSNNNIDRGHTPLPSNGNGPRSASDLSATSTTHLFLSSKPCTTPAPNTMPQFELLSL</sequence>
<feature type="compositionally biased region" description="Low complexity" evidence="1">
    <location>
        <begin position="154"/>
        <end position="175"/>
    </location>
</feature>
<name>A0A815F2U5_9BILA</name>
<evidence type="ECO:0000313" key="5">
    <source>
        <dbReference type="EMBL" id="CAF4079725.1"/>
    </source>
</evidence>